<proteinExistence type="predicted"/>
<keyword evidence="2" id="KW-1185">Reference proteome</keyword>
<evidence type="ECO:0000313" key="1">
    <source>
        <dbReference type="EMBL" id="AWM37118.1"/>
    </source>
</evidence>
<dbReference type="Proteomes" id="UP000245802">
    <property type="component" value="Chromosome"/>
</dbReference>
<organism evidence="1 2">
    <name type="scientific">Gemmata obscuriglobus</name>
    <dbReference type="NCBI Taxonomy" id="114"/>
    <lineage>
        <taxon>Bacteria</taxon>
        <taxon>Pseudomonadati</taxon>
        <taxon>Planctomycetota</taxon>
        <taxon>Planctomycetia</taxon>
        <taxon>Gemmatales</taxon>
        <taxon>Gemmataceae</taxon>
        <taxon>Gemmata</taxon>
    </lineage>
</organism>
<gene>
    <name evidence="1" type="ORF">C1280_08830</name>
</gene>
<reference evidence="1 2" key="1">
    <citation type="submission" date="2018-01" db="EMBL/GenBank/DDBJ databases">
        <title>G. obscuriglobus.</title>
        <authorList>
            <person name="Franke J."/>
            <person name="Blomberg W."/>
            <person name="Selmecki A."/>
        </authorList>
    </citation>
    <scope>NUCLEOTIDE SEQUENCE [LARGE SCALE GENOMIC DNA]</scope>
    <source>
        <strain evidence="1 2">DSM 5831</strain>
    </source>
</reference>
<sequence length="99" mass="11107">MGWDKGGLYYTRSRRVGRRVVREYVGSGPVGELAAQLDALDRDRRKGERADAHAERERLAGLDAPLDELNARADELVRAALVAAGFHQHKRGAWRKKRG</sequence>
<dbReference type="AlphaFoldDB" id="A0A2Z3GUZ6"/>
<name>A0A2Z3GUZ6_9BACT</name>
<accession>A0A2Z3GUZ6</accession>
<dbReference type="EMBL" id="CP025958">
    <property type="protein sequence ID" value="AWM37118.1"/>
    <property type="molecule type" value="Genomic_DNA"/>
</dbReference>
<protein>
    <submittedName>
        <fullName evidence="1">Uncharacterized protein</fullName>
    </submittedName>
</protein>
<dbReference type="KEGG" id="gog:C1280_08830"/>
<evidence type="ECO:0000313" key="2">
    <source>
        <dbReference type="Proteomes" id="UP000245802"/>
    </source>
</evidence>
<dbReference type="RefSeq" id="WP_010037320.1">
    <property type="nucleotide sequence ID" value="NZ_CP025958.1"/>
</dbReference>